<evidence type="ECO:0000259" key="3">
    <source>
        <dbReference type="Pfam" id="PF19313"/>
    </source>
</evidence>
<dbReference type="InterPro" id="IPR010502">
    <property type="entry name" value="Carb-bd_dom_fam9"/>
</dbReference>
<gene>
    <name evidence="4" type="ORF">RM544_13045</name>
</gene>
<proteinExistence type="predicted"/>
<accession>A0AAW8R8E6</accession>
<organism evidence="4 5">
    <name type="scientific">Brumicola blandensis</name>
    <dbReference type="NCBI Taxonomy" id="3075611"/>
    <lineage>
        <taxon>Bacteria</taxon>
        <taxon>Pseudomonadati</taxon>
        <taxon>Pseudomonadota</taxon>
        <taxon>Gammaproteobacteria</taxon>
        <taxon>Alteromonadales</taxon>
        <taxon>Alteromonadaceae</taxon>
        <taxon>Brumicola</taxon>
    </lineage>
</organism>
<dbReference type="Gene3D" id="2.60.40.1190">
    <property type="match status" value="1"/>
</dbReference>
<dbReference type="Pfam" id="PF19313">
    <property type="entry name" value="DUF5916"/>
    <property type="match status" value="1"/>
</dbReference>
<dbReference type="CDD" id="cd09618">
    <property type="entry name" value="CBM9_like_2"/>
    <property type="match status" value="1"/>
</dbReference>
<reference evidence="4 5" key="1">
    <citation type="submission" date="2023-09" db="EMBL/GenBank/DDBJ databases">
        <authorList>
            <person name="Rey-Velasco X."/>
        </authorList>
    </citation>
    <scope>NUCLEOTIDE SEQUENCE [LARGE SCALE GENOMIC DNA]</scope>
    <source>
        <strain evidence="4 5">W409</strain>
    </source>
</reference>
<feature type="chain" id="PRO_5043857990" evidence="1">
    <location>
        <begin position="26"/>
        <end position="786"/>
    </location>
</feature>
<sequence length="786" mass="90507">MKSFYIIISLLASMFFLSPFNKAQAEFPENKKKPHIVKQKLVVPFVDETITVDGNLSDSAWAQAHTVKLNFVHRPFDNTKPPVTTTAYFYEDGSTLFVAFRAHDSDPEQIRSFLRDRDSTWGQDMVGVKIDTYNDGRLAYQFYVNPLGVQTDSIENEMTGNESASWNGIWESQGQLTEDGYQVEMAIPLRLLNFEETKDIKKWGIEFVRFYPRSDEYRISHLPFNRNNACVLCQLGDASGFEQAKQGNNLAIVPTAVLGATRERDPTATNEWEYDNAQEIGLDVNWAISPEMSLQGTLNPDFSQVEADSAQLNINNTFALFFDEQRPFFVENADYFTSFQNLIYTRNVNSPDYGLKLTGRKDQHSVGVFVANDEQTTFLVPGNLGSSVANFDAKSTNLAARYRFDYSDKLAIGAVVTARDAENYHNYVTSIDIKYRLSDQDTLRAQVIHTDTLYPEGLFENFCDNNCSRDEDFSEAALRTQKNESFTGRSYYLDYRHETSDYDFRATRLETDENYRADLGFQSRVDRKVTIIGGGYNWWNEDSWWNRIRLSGDWDQAHNMNGELLEREIEAQINIRGDYQSYAQFGALKRTRVGLREFNNRLDIINNATYFEEESMSLYLETKPNQYFFIGNFIRVGDAIDFANNRLGDQVFIEPTIDLNLGTHARLRIRHTYSKLDSNNDKLFVANLTDFRLTYQFDQRQFFRVTLAYSDISRNLDNYIVAPGEDLGLDADSQQLGVQLLYSYKLNPLTKFFIGYADSAFDNDDLNKLKTNGQSVFMKFSYAWLQ</sequence>
<dbReference type="AlphaFoldDB" id="A0AAW8R8E6"/>
<keyword evidence="5" id="KW-1185">Reference proteome</keyword>
<feature type="domain" description="Carbohydrate-binding" evidence="2">
    <location>
        <begin position="52"/>
        <end position="208"/>
    </location>
</feature>
<dbReference type="InterPro" id="IPR045670">
    <property type="entry name" value="DUF5916"/>
</dbReference>
<dbReference type="SUPFAM" id="SSF49344">
    <property type="entry name" value="CBD9-like"/>
    <property type="match status" value="1"/>
</dbReference>
<feature type="domain" description="DUF5916" evidence="3">
    <location>
        <begin position="273"/>
        <end position="349"/>
    </location>
</feature>
<dbReference type="RefSeq" id="WP_311362237.1">
    <property type="nucleotide sequence ID" value="NZ_JAVRIE010000005.1"/>
</dbReference>
<dbReference type="Proteomes" id="UP001249020">
    <property type="component" value="Unassembled WGS sequence"/>
</dbReference>
<dbReference type="GO" id="GO:0004553">
    <property type="term" value="F:hydrolase activity, hydrolyzing O-glycosyl compounds"/>
    <property type="evidence" value="ECO:0007669"/>
    <property type="project" value="InterPro"/>
</dbReference>
<evidence type="ECO:0000259" key="2">
    <source>
        <dbReference type="Pfam" id="PF06452"/>
    </source>
</evidence>
<dbReference type="Pfam" id="PF06452">
    <property type="entry name" value="CBM9_1"/>
    <property type="match status" value="1"/>
</dbReference>
<name>A0AAW8R8E6_9ALTE</name>
<dbReference type="EMBL" id="JAVRIE010000005">
    <property type="protein sequence ID" value="MDT0583468.1"/>
    <property type="molecule type" value="Genomic_DNA"/>
</dbReference>
<comment type="caution">
    <text evidence="4">The sequence shown here is derived from an EMBL/GenBank/DDBJ whole genome shotgun (WGS) entry which is preliminary data.</text>
</comment>
<feature type="signal peptide" evidence="1">
    <location>
        <begin position="1"/>
        <end position="25"/>
    </location>
</feature>
<dbReference type="GO" id="GO:0016052">
    <property type="term" value="P:carbohydrate catabolic process"/>
    <property type="evidence" value="ECO:0007669"/>
    <property type="project" value="InterPro"/>
</dbReference>
<evidence type="ECO:0000313" key="5">
    <source>
        <dbReference type="Proteomes" id="UP001249020"/>
    </source>
</evidence>
<keyword evidence="1" id="KW-0732">Signal</keyword>
<protein>
    <submittedName>
        <fullName evidence="4">DUF5916 domain-containing protein</fullName>
    </submittedName>
</protein>
<evidence type="ECO:0000313" key="4">
    <source>
        <dbReference type="EMBL" id="MDT0583468.1"/>
    </source>
</evidence>
<dbReference type="GO" id="GO:0030246">
    <property type="term" value="F:carbohydrate binding"/>
    <property type="evidence" value="ECO:0007669"/>
    <property type="project" value="InterPro"/>
</dbReference>
<evidence type="ECO:0000256" key="1">
    <source>
        <dbReference type="SAM" id="SignalP"/>
    </source>
</evidence>